<dbReference type="AlphaFoldDB" id="A0AAF1A2M5"/>
<proteinExistence type="predicted"/>
<keyword evidence="3" id="KW-1185">Reference proteome</keyword>
<evidence type="ECO:0000313" key="3">
    <source>
        <dbReference type="Proteomes" id="UP001234989"/>
    </source>
</evidence>
<dbReference type="Proteomes" id="UP001234989">
    <property type="component" value="Chromosome 12"/>
</dbReference>
<name>A0AAF1A2M5_SOLVR</name>
<accession>A0AAF1A2M5</accession>
<gene>
    <name evidence="2" type="ORF">MTR67_052098</name>
</gene>
<dbReference type="EMBL" id="CP133623">
    <property type="protein sequence ID" value="WMV58713.1"/>
    <property type="molecule type" value="Genomic_DNA"/>
</dbReference>
<evidence type="ECO:0000313" key="2">
    <source>
        <dbReference type="EMBL" id="WMV58713.1"/>
    </source>
</evidence>
<sequence length="144" mass="16815">MRMNHPVFLRSKVGEDPQEVLDEVYKSNRPVGAGPIEWELFKEAFLCRIFPREKREVGMEEFINIRQGNMNVQDYSLRFNQFSKYAPSLVSNPRDEMSHFVMGVSNLVEEECRTTMLHNDMSQMANFCQTEGSLSTPEAWVDWV</sequence>
<dbReference type="InterPro" id="IPR005162">
    <property type="entry name" value="Retrotrans_gag_dom"/>
</dbReference>
<dbReference type="Pfam" id="PF03732">
    <property type="entry name" value="Retrotrans_gag"/>
    <property type="match status" value="1"/>
</dbReference>
<protein>
    <recommendedName>
        <fullName evidence="1">Retrotransposon gag domain-containing protein</fullName>
    </recommendedName>
</protein>
<evidence type="ECO:0000259" key="1">
    <source>
        <dbReference type="Pfam" id="PF03732"/>
    </source>
</evidence>
<reference evidence="2" key="1">
    <citation type="submission" date="2023-08" db="EMBL/GenBank/DDBJ databases">
        <title>A de novo genome assembly of Solanum verrucosum Schlechtendal, a Mexican diploid species geographically isolated from the other diploid A-genome species in potato relatives.</title>
        <authorList>
            <person name="Hosaka K."/>
        </authorList>
    </citation>
    <scope>NUCLEOTIDE SEQUENCE</scope>
    <source>
        <tissue evidence="2">Young leaves</tissue>
    </source>
</reference>
<organism evidence="2 3">
    <name type="scientific">Solanum verrucosum</name>
    <dbReference type="NCBI Taxonomy" id="315347"/>
    <lineage>
        <taxon>Eukaryota</taxon>
        <taxon>Viridiplantae</taxon>
        <taxon>Streptophyta</taxon>
        <taxon>Embryophyta</taxon>
        <taxon>Tracheophyta</taxon>
        <taxon>Spermatophyta</taxon>
        <taxon>Magnoliopsida</taxon>
        <taxon>eudicotyledons</taxon>
        <taxon>Gunneridae</taxon>
        <taxon>Pentapetalae</taxon>
        <taxon>asterids</taxon>
        <taxon>lamiids</taxon>
        <taxon>Solanales</taxon>
        <taxon>Solanaceae</taxon>
        <taxon>Solanoideae</taxon>
        <taxon>Solaneae</taxon>
        <taxon>Solanum</taxon>
    </lineage>
</organism>
<feature type="domain" description="Retrotransposon gag" evidence="1">
    <location>
        <begin position="31"/>
        <end position="104"/>
    </location>
</feature>